<feature type="chain" id="PRO_5025333673" evidence="1">
    <location>
        <begin position="24"/>
        <end position="71"/>
    </location>
</feature>
<keyword evidence="3" id="KW-1185">Reference proteome</keyword>
<evidence type="ECO:0000313" key="2">
    <source>
        <dbReference type="EMBL" id="KAF1960225.1"/>
    </source>
</evidence>
<gene>
    <name evidence="2" type="ORF">CC80DRAFT_489430</name>
</gene>
<keyword evidence="1" id="KW-0732">Signal</keyword>
<evidence type="ECO:0000313" key="3">
    <source>
        <dbReference type="Proteomes" id="UP000800035"/>
    </source>
</evidence>
<organism evidence="2 3">
    <name type="scientific">Byssothecium circinans</name>
    <dbReference type="NCBI Taxonomy" id="147558"/>
    <lineage>
        <taxon>Eukaryota</taxon>
        <taxon>Fungi</taxon>
        <taxon>Dikarya</taxon>
        <taxon>Ascomycota</taxon>
        <taxon>Pezizomycotina</taxon>
        <taxon>Dothideomycetes</taxon>
        <taxon>Pleosporomycetidae</taxon>
        <taxon>Pleosporales</taxon>
        <taxon>Massarineae</taxon>
        <taxon>Massarinaceae</taxon>
        <taxon>Byssothecium</taxon>
    </lineage>
</organism>
<dbReference type="InterPro" id="IPR036188">
    <property type="entry name" value="FAD/NAD-bd_sf"/>
</dbReference>
<sequence>MAPSLRLWAALGALSVFSSSATAVDNETLAFAQVKEKTYDYIIVGGGLTGLVVANRLTEDEKGRPSTRSSI</sequence>
<dbReference type="EMBL" id="ML976983">
    <property type="protein sequence ID" value="KAF1960225.1"/>
    <property type="molecule type" value="Genomic_DNA"/>
</dbReference>
<feature type="signal peptide" evidence="1">
    <location>
        <begin position="1"/>
        <end position="23"/>
    </location>
</feature>
<evidence type="ECO:0000256" key="1">
    <source>
        <dbReference type="SAM" id="SignalP"/>
    </source>
</evidence>
<accession>A0A6A5U5U7</accession>
<protein>
    <submittedName>
        <fullName evidence="2">Uncharacterized protein</fullName>
    </submittedName>
</protein>
<dbReference type="Proteomes" id="UP000800035">
    <property type="component" value="Unassembled WGS sequence"/>
</dbReference>
<proteinExistence type="predicted"/>
<dbReference type="AlphaFoldDB" id="A0A6A5U5U7"/>
<reference evidence="2" key="1">
    <citation type="journal article" date="2020" name="Stud. Mycol.">
        <title>101 Dothideomycetes genomes: a test case for predicting lifestyles and emergence of pathogens.</title>
        <authorList>
            <person name="Haridas S."/>
            <person name="Albert R."/>
            <person name="Binder M."/>
            <person name="Bloem J."/>
            <person name="Labutti K."/>
            <person name="Salamov A."/>
            <person name="Andreopoulos B."/>
            <person name="Baker S."/>
            <person name="Barry K."/>
            <person name="Bills G."/>
            <person name="Bluhm B."/>
            <person name="Cannon C."/>
            <person name="Castanera R."/>
            <person name="Culley D."/>
            <person name="Daum C."/>
            <person name="Ezra D."/>
            <person name="Gonzalez J."/>
            <person name="Henrissat B."/>
            <person name="Kuo A."/>
            <person name="Liang C."/>
            <person name="Lipzen A."/>
            <person name="Lutzoni F."/>
            <person name="Magnuson J."/>
            <person name="Mondo S."/>
            <person name="Nolan M."/>
            <person name="Ohm R."/>
            <person name="Pangilinan J."/>
            <person name="Park H.-J."/>
            <person name="Ramirez L."/>
            <person name="Alfaro M."/>
            <person name="Sun H."/>
            <person name="Tritt A."/>
            <person name="Yoshinaga Y."/>
            <person name="Zwiers L.-H."/>
            <person name="Turgeon B."/>
            <person name="Goodwin S."/>
            <person name="Spatafora J."/>
            <person name="Crous P."/>
            <person name="Grigoriev I."/>
        </authorList>
    </citation>
    <scope>NUCLEOTIDE SEQUENCE</scope>
    <source>
        <strain evidence="2">CBS 675.92</strain>
    </source>
</reference>
<dbReference type="Gene3D" id="3.50.50.60">
    <property type="entry name" value="FAD/NAD(P)-binding domain"/>
    <property type="match status" value="1"/>
</dbReference>
<dbReference type="SUPFAM" id="SSF51905">
    <property type="entry name" value="FAD/NAD(P)-binding domain"/>
    <property type="match status" value="1"/>
</dbReference>
<name>A0A6A5U5U7_9PLEO</name>